<evidence type="ECO:0000256" key="2">
    <source>
        <dbReference type="ARBA" id="ARBA00004733"/>
    </source>
</evidence>
<protein>
    <recommendedName>
        <fullName evidence="4">tryptophan synthase</fullName>
        <ecNumber evidence="4">4.2.1.20</ecNumber>
    </recommendedName>
</protein>
<reference evidence="10" key="1">
    <citation type="submission" date="2018-05" db="EMBL/GenBank/DDBJ databases">
        <authorList>
            <person name="Lanie J.A."/>
            <person name="Ng W.-L."/>
            <person name="Kazmierczak K.M."/>
            <person name="Andrzejewski T.M."/>
            <person name="Davidsen T.M."/>
            <person name="Wayne K.J."/>
            <person name="Tettelin H."/>
            <person name="Glass J.I."/>
            <person name="Rusch D."/>
            <person name="Podicherti R."/>
            <person name="Tsui H.-C.T."/>
            <person name="Winkler M.E."/>
        </authorList>
    </citation>
    <scope>NUCLEOTIDE SEQUENCE</scope>
</reference>
<dbReference type="SUPFAM" id="SSF51366">
    <property type="entry name" value="Ribulose-phoshate binding barrel"/>
    <property type="match status" value="1"/>
</dbReference>
<dbReference type="Pfam" id="PF00290">
    <property type="entry name" value="Trp_syntA"/>
    <property type="match status" value="1"/>
</dbReference>
<evidence type="ECO:0000256" key="6">
    <source>
        <dbReference type="ARBA" id="ARBA00022822"/>
    </source>
</evidence>
<evidence type="ECO:0000256" key="3">
    <source>
        <dbReference type="ARBA" id="ARBA00011270"/>
    </source>
</evidence>
<dbReference type="HAMAP" id="MF_00131">
    <property type="entry name" value="Trp_synth_alpha"/>
    <property type="match status" value="1"/>
</dbReference>
<dbReference type="CDD" id="cd04724">
    <property type="entry name" value="Tryptophan_synthase_alpha"/>
    <property type="match status" value="1"/>
</dbReference>
<keyword evidence="8" id="KW-0456">Lyase</keyword>
<evidence type="ECO:0000256" key="7">
    <source>
        <dbReference type="ARBA" id="ARBA00023141"/>
    </source>
</evidence>
<dbReference type="UniPathway" id="UPA00035">
    <property type="reaction ID" value="UER00044"/>
</dbReference>
<dbReference type="FunFam" id="3.20.20.70:FF:000037">
    <property type="entry name" value="Tryptophan synthase alpha chain"/>
    <property type="match status" value="1"/>
</dbReference>
<comment type="subunit">
    <text evidence="3">Tetramer of two alpha and two beta chains.</text>
</comment>
<comment type="catalytic activity">
    <reaction evidence="9">
        <text>(1S,2R)-1-C-(indol-3-yl)glycerol 3-phosphate + L-serine = D-glyceraldehyde 3-phosphate + L-tryptophan + H2O</text>
        <dbReference type="Rhea" id="RHEA:10532"/>
        <dbReference type="ChEBI" id="CHEBI:15377"/>
        <dbReference type="ChEBI" id="CHEBI:33384"/>
        <dbReference type="ChEBI" id="CHEBI:57912"/>
        <dbReference type="ChEBI" id="CHEBI:58866"/>
        <dbReference type="ChEBI" id="CHEBI:59776"/>
        <dbReference type="EC" id="4.2.1.20"/>
    </reaction>
</comment>
<evidence type="ECO:0000256" key="5">
    <source>
        <dbReference type="ARBA" id="ARBA00022605"/>
    </source>
</evidence>
<dbReference type="PROSITE" id="PS00167">
    <property type="entry name" value="TRP_SYNTHASE_ALPHA"/>
    <property type="match status" value="1"/>
</dbReference>
<keyword evidence="5" id="KW-0028">Amino-acid biosynthesis</keyword>
<name>A0A381Q7M4_9ZZZZ</name>
<evidence type="ECO:0000256" key="8">
    <source>
        <dbReference type="ARBA" id="ARBA00023239"/>
    </source>
</evidence>
<dbReference type="InterPro" id="IPR011060">
    <property type="entry name" value="RibuloseP-bd_barrel"/>
</dbReference>
<organism evidence="10">
    <name type="scientific">marine metagenome</name>
    <dbReference type="NCBI Taxonomy" id="408172"/>
    <lineage>
        <taxon>unclassified sequences</taxon>
        <taxon>metagenomes</taxon>
        <taxon>ecological metagenomes</taxon>
    </lineage>
</organism>
<dbReference type="GO" id="GO:0005829">
    <property type="term" value="C:cytosol"/>
    <property type="evidence" value="ECO:0007669"/>
    <property type="project" value="TreeGrafter"/>
</dbReference>
<dbReference type="NCBIfam" id="TIGR00262">
    <property type="entry name" value="trpA"/>
    <property type="match status" value="1"/>
</dbReference>
<dbReference type="AlphaFoldDB" id="A0A381Q7M4"/>
<evidence type="ECO:0000256" key="9">
    <source>
        <dbReference type="ARBA" id="ARBA00049047"/>
    </source>
</evidence>
<accession>A0A381Q7M4</accession>
<comment type="pathway">
    <text evidence="2">Amino-acid biosynthesis; L-tryptophan biosynthesis; L-tryptophan from chorismate: step 5/5.</text>
</comment>
<dbReference type="InterPro" id="IPR018204">
    <property type="entry name" value="Trp_synthase_alpha_AS"/>
</dbReference>
<evidence type="ECO:0000256" key="1">
    <source>
        <dbReference type="ARBA" id="ARBA00003365"/>
    </source>
</evidence>
<dbReference type="GO" id="GO:0004834">
    <property type="term" value="F:tryptophan synthase activity"/>
    <property type="evidence" value="ECO:0007669"/>
    <property type="project" value="UniProtKB-EC"/>
</dbReference>
<dbReference type="InterPro" id="IPR013785">
    <property type="entry name" value="Aldolase_TIM"/>
</dbReference>
<dbReference type="EC" id="4.2.1.20" evidence="4"/>
<comment type="function">
    <text evidence="1">The alpha subunit is responsible for the aldol cleavage of indoleglycerol phosphate to indole and glyceraldehyde 3-phosphate.</text>
</comment>
<sequence>MGEPRIRRMFDAVREQKRPGLIVFVTAGFPDMEATLELVPALVAAGADAVELGVPFSDPLAEGPVIQESSFRALQNSTSLEDCLTATETLRKKLPDTPLVLMGYYNPIYSYGLASFTERCQQAEVDGLIAVDLPGFEAAPLISECQSRDISMIPLLAPTSTDESIKDACAGGSGFVYCISVAGVTGAREQVSGRSFELLDRVRAHTALPLAVGFGISNRTHVEQVGDTAEAAVVGSALIRVMLDSPREQLIERASRFVAELAGVSLPT</sequence>
<dbReference type="Gene3D" id="3.20.20.70">
    <property type="entry name" value="Aldolase class I"/>
    <property type="match status" value="1"/>
</dbReference>
<keyword evidence="7" id="KW-0057">Aromatic amino acid biosynthesis</keyword>
<dbReference type="PANTHER" id="PTHR43406:SF1">
    <property type="entry name" value="TRYPTOPHAN SYNTHASE ALPHA CHAIN, CHLOROPLASTIC"/>
    <property type="match status" value="1"/>
</dbReference>
<evidence type="ECO:0000256" key="4">
    <source>
        <dbReference type="ARBA" id="ARBA00012043"/>
    </source>
</evidence>
<keyword evidence="6" id="KW-0822">Tryptophan biosynthesis</keyword>
<dbReference type="PANTHER" id="PTHR43406">
    <property type="entry name" value="TRYPTOPHAN SYNTHASE, ALPHA CHAIN"/>
    <property type="match status" value="1"/>
</dbReference>
<dbReference type="InterPro" id="IPR002028">
    <property type="entry name" value="Trp_synthase_suA"/>
</dbReference>
<proteinExistence type="inferred from homology"/>
<gene>
    <name evidence="10" type="ORF">METZ01_LOCUS28175</name>
</gene>
<dbReference type="EMBL" id="UINC01001240">
    <property type="protein sequence ID" value="SUZ75321.1"/>
    <property type="molecule type" value="Genomic_DNA"/>
</dbReference>
<evidence type="ECO:0000313" key="10">
    <source>
        <dbReference type="EMBL" id="SUZ75321.1"/>
    </source>
</evidence>